<dbReference type="PANTHER" id="PTHR44591:SF3">
    <property type="entry name" value="RESPONSE REGULATORY DOMAIN-CONTAINING PROTEIN"/>
    <property type="match status" value="1"/>
</dbReference>
<dbReference type="AlphaFoldDB" id="A0A1U9NIF7"/>
<proteinExistence type="predicted"/>
<protein>
    <submittedName>
        <fullName evidence="4">Response regulator receiver protein</fullName>
    </submittedName>
</protein>
<dbReference type="Gene3D" id="3.40.50.2300">
    <property type="match status" value="1"/>
</dbReference>
<dbReference type="SUPFAM" id="SSF52172">
    <property type="entry name" value="CheY-like"/>
    <property type="match status" value="1"/>
</dbReference>
<feature type="modified residue" description="4-aspartylphosphate" evidence="2">
    <location>
        <position position="64"/>
    </location>
</feature>
<dbReference type="InterPro" id="IPR001789">
    <property type="entry name" value="Sig_transdc_resp-reg_receiver"/>
</dbReference>
<organism evidence="4 5">
    <name type="scientific">Anaerohalosphaera lusitana</name>
    <dbReference type="NCBI Taxonomy" id="1936003"/>
    <lineage>
        <taxon>Bacteria</taxon>
        <taxon>Pseudomonadati</taxon>
        <taxon>Planctomycetota</taxon>
        <taxon>Phycisphaerae</taxon>
        <taxon>Sedimentisphaerales</taxon>
        <taxon>Anaerohalosphaeraceae</taxon>
        <taxon>Anaerohalosphaera</taxon>
    </lineage>
</organism>
<feature type="domain" description="Response regulatory" evidence="3">
    <location>
        <begin position="12"/>
        <end position="131"/>
    </location>
</feature>
<name>A0A1U9NIF7_9BACT</name>
<accession>A0A1U9NIF7</accession>
<dbReference type="InterPro" id="IPR050595">
    <property type="entry name" value="Bact_response_regulator"/>
</dbReference>
<dbReference type="EMBL" id="CP019791">
    <property type="protein sequence ID" value="AQT67528.1"/>
    <property type="molecule type" value="Genomic_DNA"/>
</dbReference>
<dbReference type="SMART" id="SM00448">
    <property type="entry name" value="REC"/>
    <property type="match status" value="1"/>
</dbReference>
<dbReference type="PROSITE" id="PS50110">
    <property type="entry name" value="RESPONSE_REGULATORY"/>
    <property type="match status" value="1"/>
</dbReference>
<keyword evidence="5" id="KW-1185">Reference proteome</keyword>
<gene>
    <name evidence="4" type="ORF">STSP2_00676</name>
</gene>
<dbReference type="Proteomes" id="UP000189674">
    <property type="component" value="Chromosome"/>
</dbReference>
<reference evidence="5" key="1">
    <citation type="submission" date="2017-02" db="EMBL/GenBank/DDBJ databases">
        <title>Comparative genomics and description of representatives of a novel lineage of planctomycetes thriving in anoxic sediments.</title>
        <authorList>
            <person name="Spring S."/>
            <person name="Bunk B."/>
            <person name="Sproer C."/>
        </authorList>
    </citation>
    <scope>NUCLEOTIDE SEQUENCE [LARGE SCALE GENOMIC DNA]</scope>
    <source>
        <strain evidence="5">ST-NAGAB-D1</strain>
    </source>
</reference>
<keyword evidence="1 2" id="KW-0597">Phosphoprotein</keyword>
<evidence type="ECO:0000256" key="2">
    <source>
        <dbReference type="PROSITE-ProRule" id="PRU00169"/>
    </source>
</evidence>
<dbReference type="InterPro" id="IPR011006">
    <property type="entry name" value="CheY-like_superfamily"/>
</dbReference>
<evidence type="ECO:0000259" key="3">
    <source>
        <dbReference type="PROSITE" id="PS50110"/>
    </source>
</evidence>
<dbReference type="PANTHER" id="PTHR44591">
    <property type="entry name" value="STRESS RESPONSE REGULATOR PROTEIN 1"/>
    <property type="match status" value="1"/>
</dbReference>
<dbReference type="OrthoDB" id="9813953at2"/>
<evidence type="ECO:0000256" key="1">
    <source>
        <dbReference type="ARBA" id="ARBA00022553"/>
    </source>
</evidence>
<dbReference type="KEGG" id="alus:STSP2_00676"/>
<evidence type="ECO:0000313" key="4">
    <source>
        <dbReference type="EMBL" id="AQT67528.1"/>
    </source>
</evidence>
<dbReference type="Pfam" id="PF00072">
    <property type="entry name" value="Response_reg"/>
    <property type="match status" value="1"/>
</dbReference>
<dbReference type="STRING" id="1936003.STSP2_00676"/>
<sequence length="138" mass="15456">MDQMKDSDMSNNILIVDDSVLMRAALKRTIDMVDLEIGSVFEAGDGEEALAVIEKERVDLILSDLNMPNIGGVELVEKLKHDERYAQIPIVVISTESSEVRVEDLMEQGVSDFLHKPFRPNEFRDVLIKNLGVCHGNS</sequence>
<evidence type="ECO:0000313" key="5">
    <source>
        <dbReference type="Proteomes" id="UP000189674"/>
    </source>
</evidence>
<dbReference type="GO" id="GO:0000160">
    <property type="term" value="P:phosphorelay signal transduction system"/>
    <property type="evidence" value="ECO:0007669"/>
    <property type="project" value="InterPro"/>
</dbReference>